<dbReference type="InterPro" id="IPR027417">
    <property type="entry name" value="P-loop_NTPase"/>
</dbReference>
<evidence type="ECO:0000256" key="1">
    <source>
        <dbReference type="ARBA" id="ARBA00022741"/>
    </source>
</evidence>
<dbReference type="GO" id="GO:0003924">
    <property type="term" value="F:GTPase activity"/>
    <property type="evidence" value="ECO:0007669"/>
    <property type="project" value="TreeGrafter"/>
</dbReference>
<dbReference type="Proteomes" id="UP000076738">
    <property type="component" value="Unassembled WGS sequence"/>
</dbReference>
<dbReference type="GO" id="GO:0005739">
    <property type="term" value="C:mitochondrion"/>
    <property type="evidence" value="ECO:0007669"/>
    <property type="project" value="TreeGrafter"/>
</dbReference>
<evidence type="ECO:0000259" key="3">
    <source>
        <dbReference type="Pfam" id="PF01926"/>
    </source>
</evidence>
<dbReference type="OrthoDB" id="269151at2759"/>
<dbReference type="AlphaFoldDB" id="A0A167HYY6"/>
<dbReference type="InterPro" id="IPR023179">
    <property type="entry name" value="GTP-bd_ortho_bundle_sf"/>
</dbReference>
<keyword evidence="5" id="KW-1185">Reference proteome</keyword>
<dbReference type="PANTHER" id="PTHR45782">
    <property type="entry name" value="MITOCHONDRIAL RIBOSOME-ASSOCIATED GTPASE 1"/>
    <property type="match status" value="1"/>
</dbReference>
<proteinExistence type="predicted"/>
<reference evidence="4 5" key="1">
    <citation type="journal article" date="2016" name="Mol. Biol. Evol.">
        <title>Comparative Genomics of Early-Diverging Mushroom-Forming Fungi Provides Insights into the Origins of Lignocellulose Decay Capabilities.</title>
        <authorList>
            <person name="Nagy L.G."/>
            <person name="Riley R."/>
            <person name="Tritt A."/>
            <person name="Adam C."/>
            <person name="Daum C."/>
            <person name="Floudas D."/>
            <person name="Sun H."/>
            <person name="Yadav J.S."/>
            <person name="Pangilinan J."/>
            <person name="Larsson K.H."/>
            <person name="Matsuura K."/>
            <person name="Barry K."/>
            <person name="Labutti K."/>
            <person name="Kuo R."/>
            <person name="Ohm R.A."/>
            <person name="Bhattacharya S.S."/>
            <person name="Shirouzu T."/>
            <person name="Yoshinaga Y."/>
            <person name="Martin F.M."/>
            <person name="Grigoriev I.V."/>
            <person name="Hibbett D.S."/>
        </authorList>
    </citation>
    <scope>NUCLEOTIDE SEQUENCE [LARGE SCALE GENOMIC DNA]</scope>
    <source>
        <strain evidence="4 5">TUFC12733</strain>
    </source>
</reference>
<dbReference type="GO" id="GO:0032543">
    <property type="term" value="P:mitochondrial translation"/>
    <property type="evidence" value="ECO:0007669"/>
    <property type="project" value="TreeGrafter"/>
</dbReference>
<dbReference type="STRING" id="1330018.A0A167HYY6"/>
<evidence type="ECO:0000256" key="2">
    <source>
        <dbReference type="ARBA" id="ARBA00023134"/>
    </source>
</evidence>
<dbReference type="GO" id="GO:0005525">
    <property type="term" value="F:GTP binding"/>
    <property type="evidence" value="ECO:0007669"/>
    <property type="project" value="UniProtKB-KW"/>
</dbReference>
<dbReference type="PANTHER" id="PTHR45782:SF4">
    <property type="entry name" value="MITOCHONDRIAL RIBOSOME-ASSOCIATED GTPASE 1"/>
    <property type="match status" value="1"/>
</dbReference>
<keyword evidence="2" id="KW-0342">GTP-binding</keyword>
<sequence>MPIHVPPFPFPPNPPSWYAGHMAVFINDLPKILSTTSIVLEARDARLPLTSVNPAFETALQRYWANAHLEGKERIVVYTKRDLAERRYEEPLKRAFEKYTGQKLMFVDTSKPGDIRRILAAVTEVAKEHEDVHRRGELLVVGMPNVGKSTLLNALRNSGVHKGKAFRTSTTAGLTRKFTSHVKILEKPEIYVSDTPGVMVPYLGRGTAGSEKGMKLAVTSGIKENLYDAELLAAYLIHILPLKTKMPFDLPHPYADFFSATETSFSSPISVERPHFLATLAERLGRLKKGGIPDTASTAVWLIDWFRKGGAGRWTSDFEDVGGVKGVDEGVKMWVEAGMGVIGDEGGSQNQEKKKRMAERLQKRVERWKRLHGDRAGTTS</sequence>
<organism evidence="4 5">
    <name type="scientific">Calocera viscosa (strain TUFC12733)</name>
    <dbReference type="NCBI Taxonomy" id="1330018"/>
    <lineage>
        <taxon>Eukaryota</taxon>
        <taxon>Fungi</taxon>
        <taxon>Dikarya</taxon>
        <taxon>Basidiomycota</taxon>
        <taxon>Agaricomycotina</taxon>
        <taxon>Dacrymycetes</taxon>
        <taxon>Dacrymycetales</taxon>
        <taxon>Dacrymycetaceae</taxon>
        <taxon>Calocera</taxon>
    </lineage>
</organism>
<accession>A0A167HYY6</accession>
<feature type="domain" description="G" evidence="3">
    <location>
        <begin position="139"/>
        <end position="217"/>
    </location>
</feature>
<dbReference type="EMBL" id="KV417314">
    <property type="protein sequence ID" value="KZO92125.1"/>
    <property type="molecule type" value="Genomic_DNA"/>
</dbReference>
<dbReference type="Gene3D" id="1.10.1580.10">
    <property type="match status" value="1"/>
</dbReference>
<keyword evidence="4" id="KW-0378">Hydrolase</keyword>
<gene>
    <name evidence="4" type="ORF">CALVIDRAFT_488037</name>
</gene>
<dbReference type="Pfam" id="PF01926">
    <property type="entry name" value="MMR_HSR1"/>
    <property type="match status" value="1"/>
</dbReference>
<name>A0A167HYY6_CALVF</name>
<evidence type="ECO:0000313" key="4">
    <source>
        <dbReference type="EMBL" id="KZO92125.1"/>
    </source>
</evidence>
<protein>
    <submittedName>
        <fullName evidence="4">p-loop containing nucleoside triphosphate hydrolase protein</fullName>
    </submittedName>
</protein>
<dbReference type="Gene3D" id="3.40.50.300">
    <property type="entry name" value="P-loop containing nucleotide triphosphate hydrolases"/>
    <property type="match status" value="1"/>
</dbReference>
<dbReference type="SUPFAM" id="SSF52540">
    <property type="entry name" value="P-loop containing nucleoside triphosphate hydrolases"/>
    <property type="match status" value="1"/>
</dbReference>
<keyword evidence="1" id="KW-0547">Nucleotide-binding</keyword>
<evidence type="ECO:0000313" key="5">
    <source>
        <dbReference type="Proteomes" id="UP000076738"/>
    </source>
</evidence>
<dbReference type="InterPro" id="IPR006073">
    <property type="entry name" value="GTP-bd"/>
</dbReference>